<reference evidence="4 5" key="1">
    <citation type="submission" date="2019-07" db="EMBL/GenBank/DDBJ databases">
        <authorList>
            <person name="Jastrzebski P J."/>
            <person name="Paukszto L."/>
            <person name="Jastrzebski P J."/>
        </authorList>
    </citation>
    <scope>NUCLEOTIDE SEQUENCE [LARGE SCALE GENOMIC DNA]</scope>
    <source>
        <strain evidence="4 5">WMS-il1</strain>
    </source>
</reference>
<dbReference type="PIRSF" id="PIRSF000868">
    <property type="entry name" value="14-3-3"/>
    <property type="match status" value="1"/>
</dbReference>
<dbReference type="EMBL" id="CABIJS010000699">
    <property type="protein sequence ID" value="VUZ56173.1"/>
    <property type="molecule type" value="Genomic_DNA"/>
</dbReference>
<name>A0A564ZAV0_HYMDI</name>
<protein>
    <recommendedName>
        <fullName evidence="3">14-3-3 domain-containing protein</fullName>
    </recommendedName>
</protein>
<evidence type="ECO:0000313" key="4">
    <source>
        <dbReference type="EMBL" id="VUZ56173.1"/>
    </source>
</evidence>
<dbReference type="Proteomes" id="UP000321570">
    <property type="component" value="Unassembled WGS sequence"/>
</dbReference>
<gene>
    <name evidence="4" type="ORF">WMSIL1_LOCUS13846</name>
</gene>
<sequence>MATHEELLYKIWLSEQIERFEDMVNYIESYLIKGGKLPPGYRHQLSGAFCKFVAPKRYALEKINLALKVSDEDNCPEHMNILHYKRVLEEEICHVSNRCIKLINNCMKDDDEAEMKALYHCVKADSYRYLCECETGGKINDFIKNALEEYKKASEIATGNLSPTNAIRLGIAINMCIFYLYIANNTQEAYGIVKSAIRDAEAEIANSQETELDELVKSCLIQLRDCKYSIRRQFLPSGNAE</sequence>
<evidence type="ECO:0000259" key="3">
    <source>
        <dbReference type="SMART" id="SM00101"/>
    </source>
</evidence>
<dbReference type="InterPro" id="IPR023410">
    <property type="entry name" value="14-3-3_domain"/>
</dbReference>
<dbReference type="InterPro" id="IPR000308">
    <property type="entry name" value="14-3-3"/>
</dbReference>
<organism evidence="4 5">
    <name type="scientific">Hymenolepis diminuta</name>
    <name type="common">Rat tapeworm</name>
    <dbReference type="NCBI Taxonomy" id="6216"/>
    <lineage>
        <taxon>Eukaryota</taxon>
        <taxon>Metazoa</taxon>
        <taxon>Spiralia</taxon>
        <taxon>Lophotrochozoa</taxon>
        <taxon>Platyhelminthes</taxon>
        <taxon>Cestoda</taxon>
        <taxon>Eucestoda</taxon>
        <taxon>Cyclophyllidea</taxon>
        <taxon>Hymenolepididae</taxon>
        <taxon>Hymenolepis</taxon>
    </lineage>
</organism>
<dbReference type="InterPro" id="IPR036815">
    <property type="entry name" value="14-3-3_dom_sf"/>
</dbReference>
<keyword evidence="5" id="KW-1185">Reference proteome</keyword>
<proteinExistence type="inferred from homology"/>
<dbReference type="Pfam" id="PF00244">
    <property type="entry name" value="14-3-3"/>
    <property type="match status" value="1"/>
</dbReference>
<evidence type="ECO:0000256" key="2">
    <source>
        <dbReference type="PIRSR" id="PIRSR000868-1"/>
    </source>
</evidence>
<dbReference type="SUPFAM" id="SSF48445">
    <property type="entry name" value="14-3-3 protein"/>
    <property type="match status" value="1"/>
</dbReference>
<feature type="domain" description="14-3-3" evidence="3">
    <location>
        <begin position="4"/>
        <end position="232"/>
    </location>
</feature>
<dbReference type="PRINTS" id="PR00305">
    <property type="entry name" value="1433ZETA"/>
</dbReference>
<comment type="similarity">
    <text evidence="1">Belongs to the 14-3-3 family.</text>
</comment>
<feature type="site" description="Interaction with phosphoserine on interacting protein" evidence="2">
    <location>
        <position position="128"/>
    </location>
</feature>
<dbReference type="AlphaFoldDB" id="A0A564ZAV0"/>
<dbReference type="PANTHER" id="PTHR18860">
    <property type="entry name" value="14-3-3 PROTEIN"/>
    <property type="match status" value="1"/>
</dbReference>
<dbReference type="Gene3D" id="1.20.190.20">
    <property type="entry name" value="14-3-3 domain"/>
    <property type="match status" value="1"/>
</dbReference>
<feature type="site" description="Interaction with phosphoserine on interacting protein" evidence="2">
    <location>
        <position position="57"/>
    </location>
</feature>
<dbReference type="SMART" id="SM00101">
    <property type="entry name" value="14_3_3"/>
    <property type="match status" value="1"/>
</dbReference>
<accession>A0A564ZAV0</accession>
<evidence type="ECO:0000256" key="1">
    <source>
        <dbReference type="ARBA" id="ARBA00006141"/>
    </source>
</evidence>
<evidence type="ECO:0000313" key="5">
    <source>
        <dbReference type="Proteomes" id="UP000321570"/>
    </source>
</evidence>